<dbReference type="Proteomes" id="UP000078542">
    <property type="component" value="Unassembled WGS sequence"/>
</dbReference>
<evidence type="ECO:0000256" key="1">
    <source>
        <dbReference type="SAM" id="SignalP"/>
    </source>
</evidence>
<dbReference type="EMBL" id="KQ977294">
    <property type="protein sequence ID" value="KYN03879.1"/>
    <property type="molecule type" value="Genomic_DNA"/>
</dbReference>
<sequence>LRFAFTLNYFTLLLLLHTHISSISQKENHLSLRKSVKWRFTLKFVFRQIQEGRLR</sequence>
<gene>
    <name evidence="2" type="ORF">ALC62_05180</name>
</gene>
<evidence type="ECO:0000313" key="3">
    <source>
        <dbReference type="Proteomes" id="UP000078542"/>
    </source>
</evidence>
<protein>
    <submittedName>
        <fullName evidence="2">Uncharacterized protein</fullName>
    </submittedName>
</protein>
<feature type="non-terminal residue" evidence="2">
    <location>
        <position position="1"/>
    </location>
</feature>
<feature type="chain" id="PRO_5007582232" evidence="1">
    <location>
        <begin position="23"/>
        <end position="55"/>
    </location>
</feature>
<proteinExistence type="predicted"/>
<reference evidence="2 3" key="1">
    <citation type="submission" date="2016-03" db="EMBL/GenBank/DDBJ databases">
        <title>Cyphomyrmex costatus WGS genome.</title>
        <authorList>
            <person name="Nygaard S."/>
            <person name="Hu H."/>
            <person name="Boomsma J."/>
            <person name="Zhang G."/>
        </authorList>
    </citation>
    <scope>NUCLEOTIDE SEQUENCE [LARGE SCALE GENOMIC DNA]</scope>
    <source>
        <strain evidence="2">MS0001</strain>
        <tissue evidence="2">Whole body</tissue>
    </source>
</reference>
<organism evidence="2 3">
    <name type="scientific">Cyphomyrmex costatus</name>
    <dbReference type="NCBI Taxonomy" id="456900"/>
    <lineage>
        <taxon>Eukaryota</taxon>
        <taxon>Metazoa</taxon>
        <taxon>Ecdysozoa</taxon>
        <taxon>Arthropoda</taxon>
        <taxon>Hexapoda</taxon>
        <taxon>Insecta</taxon>
        <taxon>Pterygota</taxon>
        <taxon>Neoptera</taxon>
        <taxon>Endopterygota</taxon>
        <taxon>Hymenoptera</taxon>
        <taxon>Apocrita</taxon>
        <taxon>Aculeata</taxon>
        <taxon>Formicoidea</taxon>
        <taxon>Formicidae</taxon>
        <taxon>Myrmicinae</taxon>
        <taxon>Cyphomyrmex</taxon>
    </lineage>
</organism>
<dbReference type="AlphaFoldDB" id="A0A151IJQ3"/>
<keyword evidence="3" id="KW-1185">Reference proteome</keyword>
<name>A0A151IJQ3_9HYME</name>
<keyword evidence="1" id="KW-0732">Signal</keyword>
<evidence type="ECO:0000313" key="2">
    <source>
        <dbReference type="EMBL" id="KYN03879.1"/>
    </source>
</evidence>
<accession>A0A151IJQ3</accession>
<feature type="signal peptide" evidence="1">
    <location>
        <begin position="1"/>
        <end position="22"/>
    </location>
</feature>